<sequence length="712" mass="79512">MAKSSSNNDPCSRAIQIIEALPASQRITGILIPCENTETSSSSTSISPRCGPDDDVDIDILNVVSLGYNEFIKQMKGSGASLVSYKEESMFLLSIEPKQSHGGLVWLIQMWAYSYFPSIAPEFHPTIEPWSYGEAWMHARYPTAVPSFPRCFKLFSDSSRRRLPEEFMPFKAKRYGSEDFHEFSSQDFFRGDVAWDKAKQISVLAKERVTGFAFTPFSVQSVSSSLFYNWWESYMANFNNEDNLIEALQGCCPGFLLYQLVVGGDPSSQKFATAEDAAFKKVKESLQFQAPLLRLLAPSEQGTHTSTKRKTPEVEKVDLAVSPKGAKPSDKRLIKTVAKKSTAKKAKIVEVVFYSSIIEAESLEDELDDAATLSNLLAAALKAKAKAEDVERKHLEAEVEKKKQADKAEEERIAEIEKRLEIKKKEKAQADQKRQQELEKKKKEEEEEKRKEVEAIKRKAKQVVPREARLAKQTAVATVVSVQKVAQPAIEVRTSIEAATSSIEATAPLAPNMPEGLGDIDKLFEDVSLTLQKCQTPTKTSSTPIPLKPSKDQLQVAIDQLREFLQKPVGLVVLDASLVDQFQQVAPFFTTHSSALSESGKALLGLFVQNLDSIISNLQAAQEKRNRTANQEADHKQRVKSLEAELQLWKSKRTQKCLELQTVHAESQGLVRGVKSISRAEQDIQTVQSEINDLEMLPLISWAGLFAVFKEL</sequence>
<reference evidence="3" key="1">
    <citation type="submission" date="2018-02" db="EMBL/GenBank/DDBJ databases">
        <authorList>
            <person name="Cohen D.B."/>
            <person name="Kent A.D."/>
        </authorList>
    </citation>
    <scope>NUCLEOTIDE SEQUENCE</scope>
</reference>
<evidence type="ECO:0000256" key="1">
    <source>
        <dbReference type="SAM" id="Coils"/>
    </source>
</evidence>
<keyword evidence="1" id="KW-0175">Coiled coil</keyword>
<organism evidence="3">
    <name type="scientific">Fagus sylvatica</name>
    <name type="common">Beechnut</name>
    <dbReference type="NCBI Taxonomy" id="28930"/>
    <lineage>
        <taxon>Eukaryota</taxon>
        <taxon>Viridiplantae</taxon>
        <taxon>Streptophyta</taxon>
        <taxon>Embryophyta</taxon>
        <taxon>Tracheophyta</taxon>
        <taxon>Spermatophyta</taxon>
        <taxon>Magnoliopsida</taxon>
        <taxon>eudicotyledons</taxon>
        <taxon>Gunneridae</taxon>
        <taxon>Pentapetalae</taxon>
        <taxon>rosids</taxon>
        <taxon>fabids</taxon>
        <taxon>Fagales</taxon>
        <taxon>Fagaceae</taxon>
        <taxon>Fagus</taxon>
    </lineage>
</organism>
<feature type="coiled-coil region" evidence="1">
    <location>
        <begin position="611"/>
        <end position="652"/>
    </location>
</feature>
<evidence type="ECO:0000313" key="3">
    <source>
        <dbReference type="EMBL" id="SPC97541.1"/>
    </source>
</evidence>
<evidence type="ECO:0008006" key="4">
    <source>
        <dbReference type="Google" id="ProtNLM"/>
    </source>
</evidence>
<dbReference type="EMBL" id="OIVN01001779">
    <property type="protein sequence ID" value="SPC97541.1"/>
    <property type="molecule type" value="Genomic_DNA"/>
</dbReference>
<proteinExistence type="predicted"/>
<evidence type="ECO:0000256" key="2">
    <source>
        <dbReference type="SAM" id="MobiDB-lite"/>
    </source>
</evidence>
<accession>A0A2N9GE54</accession>
<dbReference type="AlphaFoldDB" id="A0A2N9GE54"/>
<feature type="region of interest" description="Disordered" evidence="2">
    <location>
        <begin position="425"/>
        <end position="454"/>
    </location>
</feature>
<protein>
    <recommendedName>
        <fullName evidence="4">Aminotransferase-like plant mobile domain-containing protein</fullName>
    </recommendedName>
</protein>
<name>A0A2N9GE54_FAGSY</name>
<gene>
    <name evidence="3" type="ORF">FSB_LOCUS25423</name>
</gene>